<dbReference type="SUPFAM" id="SSF50814">
    <property type="entry name" value="Lipocalins"/>
    <property type="match status" value="1"/>
</dbReference>
<dbReference type="InterPro" id="IPR012674">
    <property type="entry name" value="Calycin"/>
</dbReference>
<keyword evidence="3" id="KW-1185">Reference proteome</keyword>
<dbReference type="OrthoDB" id="7816615at2759"/>
<name>B4J4T4_DROGR</name>
<dbReference type="OMA" id="KCNNSAM"/>
<proteinExistence type="predicted"/>
<dbReference type="AlphaFoldDB" id="B4J4T4"/>
<evidence type="ECO:0000256" key="1">
    <source>
        <dbReference type="SAM" id="SignalP"/>
    </source>
</evidence>
<feature type="signal peptide" evidence="1">
    <location>
        <begin position="1"/>
        <end position="22"/>
    </location>
</feature>
<evidence type="ECO:0000313" key="3">
    <source>
        <dbReference type="Proteomes" id="UP000001070"/>
    </source>
</evidence>
<dbReference type="EMBL" id="CH916367">
    <property type="protein sequence ID" value="EDW00630.1"/>
    <property type="molecule type" value="Genomic_DNA"/>
</dbReference>
<sequence length="229" mass="26279">MDSKSLLVVLLVLVCCMHSVWSQTTESTTKQTSEAEITTEISPTTEPPFYNCRLYEGSKLDLDPLVGLWYETGQYPFNYMKCSNISVDDKVSTENKIELQFEYVDSSDDKWESAKKSSSYPWNSKTQNGIFEKNVEETYKLVRTDRITYAFFCGYVGTNPVDRFKVWTRQRHLTSEEMMDLQIKFVELGQGTNIVWVEQSLEKCNSAMRTAGGSLVALALALLVYRRNI</sequence>
<protein>
    <submittedName>
        <fullName evidence="2">GH20983</fullName>
    </submittedName>
</protein>
<dbReference type="Proteomes" id="UP000001070">
    <property type="component" value="Unassembled WGS sequence"/>
</dbReference>
<dbReference type="KEGG" id="dgr:6560845"/>
<dbReference type="HOGENOM" id="CLU_1210890_0_0_1"/>
<dbReference type="InParanoid" id="B4J4T4"/>
<accession>B4J4T4</accession>
<reference evidence="2 3" key="1">
    <citation type="journal article" date="2007" name="Nature">
        <title>Evolution of genes and genomes on the Drosophila phylogeny.</title>
        <authorList>
            <consortium name="Drosophila 12 Genomes Consortium"/>
            <person name="Clark A.G."/>
            <person name="Eisen M.B."/>
            <person name="Smith D.R."/>
            <person name="Bergman C.M."/>
            <person name="Oliver B."/>
            <person name="Markow T.A."/>
            <person name="Kaufman T.C."/>
            <person name="Kellis M."/>
            <person name="Gelbart W."/>
            <person name="Iyer V.N."/>
            <person name="Pollard D.A."/>
            <person name="Sackton T.B."/>
            <person name="Larracuente A.M."/>
            <person name="Singh N.D."/>
            <person name="Abad J.P."/>
            <person name="Abt D.N."/>
            <person name="Adryan B."/>
            <person name="Aguade M."/>
            <person name="Akashi H."/>
            <person name="Anderson W.W."/>
            <person name="Aquadro C.F."/>
            <person name="Ardell D.H."/>
            <person name="Arguello R."/>
            <person name="Artieri C.G."/>
            <person name="Barbash D.A."/>
            <person name="Barker D."/>
            <person name="Barsanti P."/>
            <person name="Batterham P."/>
            <person name="Batzoglou S."/>
            <person name="Begun D."/>
            <person name="Bhutkar A."/>
            <person name="Blanco E."/>
            <person name="Bosak S.A."/>
            <person name="Bradley R.K."/>
            <person name="Brand A.D."/>
            <person name="Brent M.R."/>
            <person name="Brooks A.N."/>
            <person name="Brown R.H."/>
            <person name="Butlin R.K."/>
            <person name="Caggese C."/>
            <person name="Calvi B.R."/>
            <person name="Bernardo de Carvalho A."/>
            <person name="Caspi A."/>
            <person name="Castrezana S."/>
            <person name="Celniker S.E."/>
            <person name="Chang J.L."/>
            <person name="Chapple C."/>
            <person name="Chatterji S."/>
            <person name="Chinwalla A."/>
            <person name="Civetta A."/>
            <person name="Clifton S.W."/>
            <person name="Comeron J.M."/>
            <person name="Costello J.C."/>
            <person name="Coyne J.A."/>
            <person name="Daub J."/>
            <person name="David R.G."/>
            <person name="Delcher A.L."/>
            <person name="Delehaunty K."/>
            <person name="Do C.B."/>
            <person name="Ebling H."/>
            <person name="Edwards K."/>
            <person name="Eickbush T."/>
            <person name="Evans J.D."/>
            <person name="Filipski A."/>
            <person name="Findeiss S."/>
            <person name="Freyhult E."/>
            <person name="Fulton L."/>
            <person name="Fulton R."/>
            <person name="Garcia A.C."/>
            <person name="Gardiner A."/>
            <person name="Garfield D.A."/>
            <person name="Garvin B.E."/>
            <person name="Gibson G."/>
            <person name="Gilbert D."/>
            <person name="Gnerre S."/>
            <person name="Godfrey J."/>
            <person name="Good R."/>
            <person name="Gotea V."/>
            <person name="Gravely B."/>
            <person name="Greenberg A.J."/>
            <person name="Griffiths-Jones S."/>
            <person name="Gross S."/>
            <person name="Guigo R."/>
            <person name="Gustafson E.A."/>
            <person name="Haerty W."/>
            <person name="Hahn M.W."/>
            <person name="Halligan D.L."/>
            <person name="Halpern A.L."/>
            <person name="Halter G.M."/>
            <person name="Han M.V."/>
            <person name="Heger A."/>
            <person name="Hillier L."/>
            <person name="Hinrichs A.S."/>
            <person name="Holmes I."/>
            <person name="Hoskins R.A."/>
            <person name="Hubisz M.J."/>
            <person name="Hultmark D."/>
            <person name="Huntley M.A."/>
            <person name="Jaffe D.B."/>
            <person name="Jagadeeshan S."/>
            <person name="Jeck W.R."/>
            <person name="Johnson J."/>
            <person name="Jones C.D."/>
            <person name="Jordan W.C."/>
            <person name="Karpen G.H."/>
            <person name="Kataoka E."/>
            <person name="Keightley P.D."/>
            <person name="Kheradpour P."/>
            <person name="Kirkness E.F."/>
            <person name="Koerich L.B."/>
            <person name="Kristiansen K."/>
            <person name="Kudrna D."/>
            <person name="Kulathinal R.J."/>
            <person name="Kumar S."/>
            <person name="Kwok R."/>
            <person name="Lander E."/>
            <person name="Langley C.H."/>
            <person name="Lapoint R."/>
            <person name="Lazzaro B.P."/>
            <person name="Lee S.J."/>
            <person name="Levesque L."/>
            <person name="Li R."/>
            <person name="Lin C.F."/>
            <person name="Lin M.F."/>
            <person name="Lindblad-Toh K."/>
            <person name="Llopart A."/>
            <person name="Long M."/>
            <person name="Low L."/>
            <person name="Lozovsky E."/>
            <person name="Lu J."/>
            <person name="Luo M."/>
            <person name="Machado C.A."/>
            <person name="Makalowski W."/>
            <person name="Marzo M."/>
            <person name="Matsuda M."/>
            <person name="Matzkin L."/>
            <person name="McAllister B."/>
            <person name="McBride C.S."/>
            <person name="McKernan B."/>
            <person name="McKernan K."/>
            <person name="Mendez-Lago M."/>
            <person name="Minx P."/>
            <person name="Mollenhauer M.U."/>
            <person name="Montooth K."/>
            <person name="Mount S.M."/>
            <person name="Mu X."/>
            <person name="Myers E."/>
            <person name="Negre B."/>
            <person name="Newfeld S."/>
            <person name="Nielsen R."/>
            <person name="Noor M.A."/>
            <person name="O'Grady P."/>
            <person name="Pachter L."/>
            <person name="Papaceit M."/>
            <person name="Parisi M.J."/>
            <person name="Parisi M."/>
            <person name="Parts L."/>
            <person name="Pedersen J.S."/>
            <person name="Pesole G."/>
            <person name="Phillippy A.M."/>
            <person name="Ponting C.P."/>
            <person name="Pop M."/>
            <person name="Porcelli D."/>
            <person name="Powell J.R."/>
            <person name="Prohaska S."/>
            <person name="Pruitt K."/>
            <person name="Puig M."/>
            <person name="Quesneville H."/>
            <person name="Ram K.R."/>
            <person name="Rand D."/>
            <person name="Rasmussen M.D."/>
            <person name="Reed L.K."/>
            <person name="Reenan R."/>
            <person name="Reily A."/>
            <person name="Remington K.A."/>
            <person name="Rieger T.T."/>
            <person name="Ritchie M.G."/>
            <person name="Robin C."/>
            <person name="Rogers Y.H."/>
            <person name="Rohde C."/>
            <person name="Rozas J."/>
            <person name="Rubenfield M.J."/>
            <person name="Ruiz A."/>
            <person name="Russo S."/>
            <person name="Salzberg S.L."/>
            <person name="Sanchez-Gracia A."/>
            <person name="Saranga D.J."/>
            <person name="Sato H."/>
            <person name="Schaeffer S.W."/>
            <person name="Schatz M.C."/>
            <person name="Schlenke T."/>
            <person name="Schwartz R."/>
            <person name="Segarra C."/>
            <person name="Singh R.S."/>
            <person name="Sirot L."/>
            <person name="Sirota M."/>
            <person name="Sisneros N.B."/>
            <person name="Smith C.D."/>
            <person name="Smith T.F."/>
            <person name="Spieth J."/>
            <person name="Stage D.E."/>
            <person name="Stark A."/>
            <person name="Stephan W."/>
            <person name="Strausberg R.L."/>
            <person name="Strempel S."/>
            <person name="Sturgill D."/>
            <person name="Sutton G."/>
            <person name="Sutton G.G."/>
            <person name="Tao W."/>
            <person name="Teichmann S."/>
            <person name="Tobari Y.N."/>
            <person name="Tomimura Y."/>
            <person name="Tsolas J.M."/>
            <person name="Valente V.L."/>
            <person name="Venter E."/>
            <person name="Venter J.C."/>
            <person name="Vicario S."/>
            <person name="Vieira F.G."/>
            <person name="Vilella A.J."/>
            <person name="Villasante A."/>
            <person name="Walenz B."/>
            <person name="Wang J."/>
            <person name="Wasserman M."/>
            <person name="Watts T."/>
            <person name="Wilson D."/>
            <person name="Wilson R.K."/>
            <person name="Wing R.A."/>
            <person name="Wolfner M.F."/>
            <person name="Wong A."/>
            <person name="Wong G.K."/>
            <person name="Wu C.I."/>
            <person name="Wu G."/>
            <person name="Yamamoto D."/>
            <person name="Yang H.P."/>
            <person name="Yang S.P."/>
            <person name="Yorke J.A."/>
            <person name="Yoshida K."/>
            <person name="Zdobnov E."/>
            <person name="Zhang P."/>
            <person name="Zhang Y."/>
            <person name="Zimin A.V."/>
            <person name="Baldwin J."/>
            <person name="Abdouelleil A."/>
            <person name="Abdulkadir J."/>
            <person name="Abebe A."/>
            <person name="Abera B."/>
            <person name="Abreu J."/>
            <person name="Acer S.C."/>
            <person name="Aftuck L."/>
            <person name="Alexander A."/>
            <person name="An P."/>
            <person name="Anderson E."/>
            <person name="Anderson S."/>
            <person name="Arachi H."/>
            <person name="Azer M."/>
            <person name="Bachantsang P."/>
            <person name="Barry A."/>
            <person name="Bayul T."/>
            <person name="Berlin A."/>
            <person name="Bessette D."/>
            <person name="Bloom T."/>
            <person name="Blye J."/>
            <person name="Boguslavskiy L."/>
            <person name="Bonnet C."/>
            <person name="Boukhgalter B."/>
            <person name="Bourzgui I."/>
            <person name="Brown A."/>
            <person name="Cahill P."/>
            <person name="Channer S."/>
            <person name="Cheshatsang Y."/>
            <person name="Chuda L."/>
            <person name="Citroen M."/>
            <person name="Collymore A."/>
            <person name="Cooke P."/>
            <person name="Costello M."/>
            <person name="D'Aco K."/>
            <person name="Daza R."/>
            <person name="De Haan G."/>
            <person name="DeGray S."/>
            <person name="DeMaso C."/>
            <person name="Dhargay N."/>
            <person name="Dooley K."/>
            <person name="Dooley E."/>
            <person name="Doricent M."/>
            <person name="Dorje P."/>
            <person name="Dorjee K."/>
            <person name="Dupes A."/>
            <person name="Elong R."/>
            <person name="Falk J."/>
            <person name="Farina A."/>
            <person name="Faro S."/>
            <person name="Ferguson D."/>
            <person name="Fisher S."/>
            <person name="Foley C.D."/>
            <person name="Franke A."/>
            <person name="Friedrich D."/>
            <person name="Gadbois L."/>
            <person name="Gearin G."/>
            <person name="Gearin C.R."/>
            <person name="Giannoukos G."/>
            <person name="Goode T."/>
            <person name="Graham J."/>
            <person name="Grandbois E."/>
            <person name="Grewal S."/>
            <person name="Gyaltsen K."/>
            <person name="Hafez N."/>
            <person name="Hagos B."/>
            <person name="Hall J."/>
            <person name="Henson C."/>
            <person name="Hollinger A."/>
            <person name="Honan T."/>
            <person name="Huard M.D."/>
            <person name="Hughes L."/>
            <person name="Hurhula B."/>
            <person name="Husby M.E."/>
            <person name="Kamat A."/>
            <person name="Kanga B."/>
            <person name="Kashin S."/>
            <person name="Khazanovich D."/>
            <person name="Kisner P."/>
            <person name="Lance K."/>
            <person name="Lara M."/>
            <person name="Lee W."/>
            <person name="Lennon N."/>
            <person name="Letendre F."/>
            <person name="LeVine R."/>
            <person name="Lipovsky A."/>
            <person name="Liu X."/>
            <person name="Liu J."/>
            <person name="Liu S."/>
            <person name="Lokyitsang T."/>
            <person name="Lokyitsang Y."/>
            <person name="Lubonja R."/>
            <person name="Lui A."/>
            <person name="MacDonald P."/>
            <person name="Magnisalis V."/>
            <person name="Maru K."/>
            <person name="Matthews C."/>
            <person name="McCusker W."/>
            <person name="McDonough S."/>
            <person name="Mehta T."/>
            <person name="Meldrim J."/>
            <person name="Meneus L."/>
            <person name="Mihai O."/>
            <person name="Mihalev A."/>
            <person name="Mihova T."/>
            <person name="Mittelman R."/>
            <person name="Mlenga V."/>
            <person name="Montmayeur A."/>
            <person name="Mulrain L."/>
            <person name="Navidi A."/>
            <person name="Naylor J."/>
            <person name="Negash T."/>
            <person name="Nguyen T."/>
            <person name="Nguyen N."/>
            <person name="Nicol R."/>
            <person name="Norbu C."/>
            <person name="Norbu N."/>
            <person name="Novod N."/>
            <person name="O'Neill B."/>
            <person name="Osman S."/>
            <person name="Markiewicz E."/>
            <person name="Oyono O.L."/>
            <person name="Patti C."/>
            <person name="Phunkhang P."/>
            <person name="Pierre F."/>
            <person name="Priest M."/>
            <person name="Raghuraman S."/>
            <person name="Rege F."/>
            <person name="Reyes R."/>
            <person name="Rise C."/>
            <person name="Rogov P."/>
            <person name="Ross K."/>
            <person name="Ryan E."/>
            <person name="Settipalli S."/>
            <person name="Shea T."/>
            <person name="Sherpa N."/>
            <person name="Shi L."/>
            <person name="Shih D."/>
            <person name="Sparrow T."/>
            <person name="Spaulding J."/>
            <person name="Stalker J."/>
            <person name="Stange-Thomann N."/>
            <person name="Stavropoulos S."/>
            <person name="Stone C."/>
            <person name="Strader C."/>
            <person name="Tesfaye S."/>
            <person name="Thomson T."/>
            <person name="Thoulutsang Y."/>
            <person name="Thoulutsang D."/>
            <person name="Topham K."/>
            <person name="Topping I."/>
            <person name="Tsamla T."/>
            <person name="Vassiliev H."/>
            <person name="Vo A."/>
            <person name="Wangchuk T."/>
            <person name="Wangdi T."/>
            <person name="Weiand M."/>
            <person name="Wilkinson J."/>
            <person name="Wilson A."/>
            <person name="Yadav S."/>
            <person name="Young G."/>
            <person name="Yu Q."/>
            <person name="Zembek L."/>
            <person name="Zhong D."/>
            <person name="Zimmer A."/>
            <person name="Zwirko Z."/>
            <person name="Jaffe D.B."/>
            <person name="Alvarez P."/>
            <person name="Brockman W."/>
            <person name="Butler J."/>
            <person name="Chin C."/>
            <person name="Gnerre S."/>
            <person name="Grabherr M."/>
            <person name="Kleber M."/>
            <person name="Mauceli E."/>
            <person name="MacCallum I."/>
        </authorList>
    </citation>
    <scope>NUCLEOTIDE SEQUENCE [LARGE SCALE GENOMIC DNA]</scope>
    <source>
        <strain evidence="3">Tucson 15287-2541.00</strain>
    </source>
</reference>
<dbReference type="Gene3D" id="2.40.128.20">
    <property type="match status" value="1"/>
</dbReference>
<dbReference type="PhylomeDB" id="B4J4T4"/>
<dbReference type="eggNOG" id="ENOG502T86S">
    <property type="taxonomic scope" value="Eukaryota"/>
</dbReference>
<gene>
    <name evidence="2" type="primary">Dgri\GH20983</name>
    <name evidence="2" type="ORF">Dgri_GH20983</name>
</gene>
<organism evidence="3">
    <name type="scientific">Drosophila grimshawi</name>
    <name type="common">Hawaiian fruit fly</name>
    <name type="synonym">Idiomyia grimshawi</name>
    <dbReference type="NCBI Taxonomy" id="7222"/>
    <lineage>
        <taxon>Eukaryota</taxon>
        <taxon>Metazoa</taxon>
        <taxon>Ecdysozoa</taxon>
        <taxon>Arthropoda</taxon>
        <taxon>Hexapoda</taxon>
        <taxon>Insecta</taxon>
        <taxon>Pterygota</taxon>
        <taxon>Neoptera</taxon>
        <taxon>Endopterygota</taxon>
        <taxon>Diptera</taxon>
        <taxon>Brachycera</taxon>
        <taxon>Muscomorpha</taxon>
        <taxon>Ephydroidea</taxon>
        <taxon>Drosophilidae</taxon>
        <taxon>Drosophila</taxon>
        <taxon>Hawaiian Drosophila</taxon>
    </lineage>
</organism>
<evidence type="ECO:0000313" key="2">
    <source>
        <dbReference type="EMBL" id="EDW00630.1"/>
    </source>
</evidence>
<keyword evidence="1" id="KW-0732">Signal</keyword>
<feature type="chain" id="PRO_5002811528" evidence="1">
    <location>
        <begin position="23"/>
        <end position="229"/>
    </location>
</feature>